<gene>
    <name evidence="1" type="ORF">NYZ96_35325</name>
</gene>
<dbReference type="AlphaFoldDB" id="A0AB38U5V3"/>
<proteinExistence type="predicted"/>
<evidence type="ECO:0000313" key="2">
    <source>
        <dbReference type="Proteomes" id="UP001059745"/>
    </source>
</evidence>
<keyword evidence="1" id="KW-0614">Plasmid</keyword>
<accession>A0AB38U5V3</accession>
<protein>
    <submittedName>
        <fullName evidence="1">Uncharacterized protein</fullName>
    </submittedName>
</protein>
<organism evidence="1 2">
    <name type="scientific">Burkholderia gladioli</name>
    <name type="common">Pseudomonas marginata</name>
    <name type="synonym">Phytomonas marginata</name>
    <dbReference type="NCBI Taxonomy" id="28095"/>
    <lineage>
        <taxon>Bacteria</taxon>
        <taxon>Pseudomonadati</taxon>
        <taxon>Pseudomonadota</taxon>
        <taxon>Betaproteobacteria</taxon>
        <taxon>Burkholderiales</taxon>
        <taxon>Burkholderiaceae</taxon>
        <taxon>Burkholderia</taxon>
    </lineage>
</organism>
<dbReference type="Proteomes" id="UP001059745">
    <property type="component" value="Plasmid unnamed1"/>
</dbReference>
<reference evidence="1" key="1">
    <citation type="submission" date="2022-09" db="EMBL/GenBank/DDBJ databases">
        <title>Genomic of Burkholderia gladioli.</title>
        <authorList>
            <person name="Wu H."/>
        </authorList>
    </citation>
    <scope>NUCLEOTIDE SEQUENCE</scope>
    <source>
        <strain evidence="1">ZN-S4</strain>
        <plasmid evidence="1">unnamed1</plasmid>
    </source>
</reference>
<evidence type="ECO:0000313" key="1">
    <source>
        <dbReference type="EMBL" id="UWX75356.1"/>
    </source>
</evidence>
<sequence length="84" mass="9487">MKDISRLPMPWAYVDPAFRACLDGVLDTPEFIENYNRLYGASIGQFPINEAEMKAFVEHVHDAFYMRLSDEAIAGLRCASEVTA</sequence>
<dbReference type="EMBL" id="CP104216">
    <property type="protein sequence ID" value="UWX75356.1"/>
    <property type="molecule type" value="Genomic_DNA"/>
</dbReference>
<dbReference type="RefSeq" id="WP_260531920.1">
    <property type="nucleotide sequence ID" value="NZ_CP104216.1"/>
</dbReference>
<geneLocation type="plasmid" evidence="1 2">
    <name>unnamed1</name>
</geneLocation>
<name>A0AB38U5V3_BURGA</name>